<dbReference type="AlphaFoldDB" id="A0AAU9S4Q7"/>
<protein>
    <submittedName>
        <fullName evidence="2">Uncharacterized protein</fullName>
    </submittedName>
</protein>
<gene>
    <name evidence="2" type="ORF">TAV2_LOCUS10689</name>
</gene>
<keyword evidence="1" id="KW-0175">Coiled coil</keyword>
<dbReference type="PANTHER" id="PTHR21402">
    <property type="entry name" value="GAMETOCYTE SPECIFIC FACTOR 1-RELATED"/>
    <property type="match status" value="1"/>
</dbReference>
<dbReference type="Proteomes" id="UP000836841">
    <property type="component" value="Chromosome 3"/>
</dbReference>
<keyword evidence="3" id="KW-1185">Reference proteome</keyword>
<evidence type="ECO:0000256" key="1">
    <source>
        <dbReference type="SAM" id="Coils"/>
    </source>
</evidence>
<dbReference type="InterPro" id="IPR051591">
    <property type="entry name" value="UPF0224_FAM112_RNA_Proc"/>
</dbReference>
<evidence type="ECO:0000313" key="2">
    <source>
        <dbReference type="EMBL" id="CAH2055134.1"/>
    </source>
</evidence>
<name>A0AAU9S4Q7_THLAR</name>
<reference evidence="2 3" key="1">
    <citation type="submission" date="2022-03" db="EMBL/GenBank/DDBJ databases">
        <authorList>
            <person name="Nunn A."/>
            <person name="Chopra R."/>
            <person name="Nunn A."/>
            <person name="Contreras Garrido A."/>
        </authorList>
    </citation>
    <scope>NUCLEOTIDE SEQUENCE [LARGE SCALE GENOMIC DNA]</scope>
</reference>
<sequence>MSPNLRCAVAQVKSRNLQGWRSIGSRRNFGSSTEYMGSEGGRGFALITGYLFGLAVLDRPNKAVAEAAKRMEEDMNKMKTREELLAEERDYKRRRMSYRGKKVKRTPRQV</sequence>
<organism evidence="2 3">
    <name type="scientific">Thlaspi arvense</name>
    <name type="common">Field penny-cress</name>
    <dbReference type="NCBI Taxonomy" id="13288"/>
    <lineage>
        <taxon>Eukaryota</taxon>
        <taxon>Viridiplantae</taxon>
        <taxon>Streptophyta</taxon>
        <taxon>Embryophyta</taxon>
        <taxon>Tracheophyta</taxon>
        <taxon>Spermatophyta</taxon>
        <taxon>Magnoliopsida</taxon>
        <taxon>eudicotyledons</taxon>
        <taxon>Gunneridae</taxon>
        <taxon>Pentapetalae</taxon>
        <taxon>rosids</taxon>
        <taxon>malvids</taxon>
        <taxon>Brassicales</taxon>
        <taxon>Brassicaceae</taxon>
        <taxon>Thlaspideae</taxon>
        <taxon>Thlaspi</taxon>
    </lineage>
</organism>
<proteinExistence type="predicted"/>
<dbReference type="EMBL" id="OU466859">
    <property type="protein sequence ID" value="CAH2055134.1"/>
    <property type="molecule type" value="Genomic_DNA"/>
</dbReference>
<feature type="coiled-coil region" evidence="1">
    <location>
        <begin position="61"/>
        <end position="88"/>
    </location>
</feature>
<evidence type="ECO:0000313" key="3">
    <source>
        <dbReference type="Proteomes" id="UP000836841"/>
    </source>
</evidence>
<dbReference type="PANTHER" id="PTHR21402:SF10">
    <property type="entry name" value="U11_U12 SMALL NUCLEAR RIBONUCLEOPROTEIN 48 KDA PROTEIN"/>
    <property type="match status" value="1"/>
</dbReference>
<accession>A0AAU9S4Q7</accession>